<dbReference type="Gene3D" id="2.60.120.680">
    <property type="entry name" value="GOLD domain"/>
    <property type="match status" value="1"/>
</dbReference>
<protein>
    <recommendedName>
        <fullName evidence="1">CRAL-TRIO domain-containing protein</fullName>
    </recommendedName>
</protein>
<evidence type="ECO:0000313" key="3">
    <source>
        <dbReference type="Proteomes" id="UP000580250"/>
    </source>
</evidence>
<evidence type="ECO:0000313" key="2">
    <source>
        <dbReference type="EMBL" id="CAD2173138.1"/>
    </source>
</evidence>
<dbReference type="InterPro" id="IPR053302">
    <property type="entry name" value="CRAL-TRIO_domain"/>
</dbReference>
<evidence type="ECO:0000259" key="1">
    <source>
        <dbReference type="PROSITE" id="PS50191"/>
    </source>
</evidence>
<dbReference type="OrthoDB" id="1434354at2759"/>
<accession>A0A6V7VFI3</accession>
<dbReference type="PANTHER" id="PTHR47159">
    <property type="entry name" value="PROTEIN CBG07705-RELATED"/>
    <property type="match status" value="1"/>
</dbReference>
<dbReference type="SMART" id="SM00516">
    <property type="entry name" value="SEC14"/>
    <property type="match status" value="1"/>
</dbReference>
<feature type="domain" description="CRAL-TRIO" evidence="1">
    <location>
        <begin position="104"/>
        <end position="256"/>
    </location>
</feature>
<dbReference type="SUPFAM" id="SSF52087">
    <property type="entry name" value="CRAL/TRIO domain"/>
    <property type="match status" value="1"/>
</dbReference>
<dbReference type="Pfam" id="PF25883">
    <property type="entry name" value="F28H7_8_C"/>
    <property type="match status" value="1"/>
</dbReference>
<dbReference type="CDD" id="cd00170">
    <property type="entry name" value="SEC14"/>
    <property type="match status" value="1"/>
</dbReference>
<dbReference type="Proteomes" id="UP000580250">
    <property type="component" value="Unassembled WGS sequence"/>
</dbReference>
<organism evidence="2 3">
    <name type="scientific">Meloidogyne enterolobii</name>
    <name type="common">Root-knot nematode worm</name>
    <name type="synonym">Meloidogyne mayaguensis</name>
    <dbReference type="NCBI Taxonomy" id="390850"/>
    <lineage>
        <taxon>Eukaryota</taxon>
        <taxon>Metazoa</taxon>
        <taxon>Ecdysozoa</taxon>
        <taxon>Nematoda</taxon>
        <taxon>Chromadorea</taxon>
        <taxon>Rhabditida</taxon>
        <taxon>Tylenchina</taxon>
        <taxon>Tylenchomorpha</taxon>
        <taxon>Tylenchoidea</taxon>
        <taxon>Meloidogynidae</taxon>
        <taxon>Meloidogyninae</taxon>
        <taxon>Meloidogyne</taxon>
    </lineage>
</organism>
<dbReference type="PROSITE" id="PS50191">
    <property type="entry name" value="CRAL_TRIO"/>
    <property type="match status" value="1"/>
</dbReference>
<dbReference type="AlphaFoldDB" id="A0A6V7VFI3"/>
<dbReference type="InterPro" id="IPR058960">
    <property type="entry name" value="Ctg-1-like_C"/>
</dbReference>
<comment type="caution">
    <text evidence="2">The sequence shown here is derived from an EMBL/GenBank/DDBJ whole genome shotgun (WGS) entry which is preliminary data.</text>
</comment>
<dbReference type="InterPro" id="IPR001251">
    <property type="entry name" value="CRAL-TRIO_dom"/>
</dbReference>
<reference evidence="2 3" key="1">
    <citation type="submission" date="2020-08" db="EMBL/GenBank/DDBJ databases">
        <authorList>
            <person name="Koutsovoulos G."/>
            <person name="Danchin GJ E."/>
        </authorList>
    </citation>
    <scope>NUCLEOTIDE SEQUENCE [LARGE SCALE GENOMIC DNA]</scope>
</reference>
<dbReference type="Pfam" id="PF00650">
    <property type="entry name" value="CRAL_TRIO"/>
    <property type="match status" value="1"/>
</dbReference>
<sequence length="386" mass="45162">MEVIQNNISLSINDKDLANIKKLRELVKEELTPYYDTDFNLLRWLQGHHNNFEEIVPKLKSHLAMRKSNFKLDIIADGPRNNPVHSYWESGLTCEAELTPNCIVNVEQTGANDYWGILHKFSLNEILMARIYDLETMLRKIMEKEKETGHQHSIMYIMDLSGLHFDSNLITMLRGALRSLSTFITEHYVELIRSFVLVNAPEFISMIWSIAKPLLPEKTRQKVIIMGASHWRREILEMATPKALPAFWNESCENRVFLAELNRSKPVDRNSLYKSDPKESVASGYYKQLNVSPGKSSYVDLKVEKFETDGHFSFGFYFVEDEKSNQWKMIYPRLNHIPGPTYVPMSGQHKSEMTGIYRLFFSNEHSWFHVLKIRYRIQSNLNKEEE</sequence>
<dbReference type="PANTHER" id="PTHR47159:SF3">
    <property type="entry name" value="CRAL-TRIO DOMAIN-CONTAINING PROTEIN"/>
    <property type="match status" value="1"/>
</dbReference>
<dbReference type="EMBL" id="CAJEWN010000213">
    <property type="protein sequence ID" value="CAD2173138.1"/>
    <property type="molecule type" value="Genomic_DNA"/>
</dbReference>
<dbReference type="SUPFAM" id="SSF101576">
    <property type="entry name" value="Supernatant protein factor (SPF), C-terminal domain"/>
    <property type="match status" value="1"/>
</dbReference>
<dbReference type="InterPro" id="IPR036865">
    <property type="entry name" value="CRAL-TRIO_dom_sf"/>
</dbReference>
<name>A0A6V7VFI3_MELEN</name>
<dbReference type="InterPro" id="IPR036598">
    <property type="entry name" value="GOLD_dom_sf"/>
</dbReference>
<proteinExistence type="predicted"/>
<dbReference type="Gene3D" id="3.40.525.10">
    <property type="entry name" value="CRAL-TRIO lipid binding domain"/>
    <property type="match status" value="1"/>
</dbReference>
<gene>
    <name evidence="2" type="ORF">MENT_LOCUS24728</name>
</gene>